<organism evidence="1 2">
    <name type="scientific">Thioclava litoralis</name>
    <dbReference type="NCBI Taxonomy" id="3076557"/>
    <lineage>
        <taxon>Bacteria</taxon>
        <taxon>Pseudomonadati</taxon>
        <taxon>Pseudomonadota</taxon>
        <taxon>Alphaproteobacteria</taxon>
        <taxon>Rhodobacterales</taxon>
        <taxon>Paracoccaceae</taxon>
        <taxon>Thioclava</taxon>
    </lineage>
</organism>
<sequence length="666" mass="73022">MPLSDAEDMAAGVPRRLFFYNGGFLRQPRLRHILKAAGHSLHLGLPRAEDGVVVWGRSPYANRGEAVAARTGATLIRLEDAFLRSVRTGRAGEPPLGLIIDPVGVHFDGARPSRIERLLQKAALDDAALLARARQGIARLKALDLSKYNDFDIALPPPAPGYVLVIDQTRGDASITHGAASARTFREMLAVARIENPKARILIKTHPETRAGFRAGHYSAADGDALTEIVTAPHSPWALLEGAIAVYTVSSLMGYEAILAGHRPRVFGQPFYAGWGLSQDEAPPPRRERRLTRAQIFAVSHLLAPTWFDPCRARLCSFEEAVDQLAAQTRAYREDGHGYAMTGMSRWKHKHLRRFYGGYGPVRFGSGSGAVSGSGAGQPVHWASKPDRPTGAWRMEDGFLRSRGLGAKLTPPLSLVTDRQGIYYDPTTPSDLEALIAQPLPDHDRLRIERLLRDIRKARLSKYNLAGTAPALPRGHRILVPGQVEDDASIRMGSPETGSNLALLTRARAENPDAVIIYKPHPDVEAGLRKGSVPADDLARLADLVCQKTDGIALIEACDEVWTMTSLMGFEALLRGKPVTCLGMPFYAGWGLTRDLMPQPPRRQARPDLWQLAHAALIAYPRYMDPLTGLPCPPEIAVERLAQPLRTGLSLRLLSRLQDLAKPVRR</sequence>
<keyword evidence="2" id="KW-1185">Reference proteome</keyword>
<evidence type="ECO:0000313" key="1">
    <source>
        <dbReference type="EMBL" id="WRY34172.1"/>
    </source>
</evidence>
<dbReference type="RefSeq" id="WP_406721141.1">
    <property type="nucleotide sequence ID" value="NZ_CP135443.1"/>
</dbReference>
<protein>
    <submittedName>
        <fullName evidence="1">Capsular polysaccharide biosynthesis protein</fullName>
    </submittedName>
</protein>
<dbReference type="CDD" id="cd16440">
    <property type="entry name" value="beta_Kdo_transferase_KpsC_1"/>
    <property type="match status" value="1"/>
</dbReference>
<gene>
    <name evidence="1" type="ORF">RPE78_02445</name>
</gene>
<reference evidence="1 2" key="1">
    <citation type="submission" date="2023-09" db="EMBL/GenBank/DDBJ databases">
        <title>Thioclava shenzhenensis sp. nov., a multidrug resistant bacteria-antagonizing species isolated from coastal seawater.</title>
        <authorList>
            <person name="Long M."/>
        </authorList>
    </citation>
    <scope>NUCLEOTIDE SEQUENCE [LARGE SCALE GENOMIC DNA]</scope>
    <source>
        <strain evidence="1 2">FTW29</strain>
    </source>
</reference>
<name>A0ABZ1DZG1_9RHOB</name>
<dbReference type="CDD" id="cd16439">
    <property type="entry name" value="beta_Kdo_transferase_KpsC_2"/>
    <property type="match status" value="1"/>
</dbReference>
<dbReference type="Pfam" id="PF05159">
    <property type="entry name" value="Capsule_synth"/>
    <property type="match status" value="4"/>
</dbReference>
<evidence type="ECO:0000313" key="2">
    <source>
        <dbReference type="Proteomes" id="UP001623290"/>
    </source>
</evidence>
<dbReference type="InterPro" id="IPR007833">
    <property type="entry name" value="Capsule_polysaccharide_synth"/>
</dbReference>
<accession>A0ABZ1DZG1</accession>
<proteinExistence type="predicted"/>
<dbReference type="EMBL" id="CP135443">
    <property type="protein sequence ID" value="WRY34172.1"/>
    <property type="molecule type" value="Genomic_DNA"/>
</dbReference>
<dbReference type="Proteomes" id="UP001623290">
    <property type="component" value="Chromosome"/>
</dbReference>